<reference evidence="1" key="2">
    <citation type="journal article" date="2015" name="Data Brief">
        <title>Shoot transcriptome of the giant reed, Arundo donax.</title>
        <authorList>
            <person name="Barrero R.A."/>
            <person name="Guerrero F.D."/>
            <person name="Moolhuijzen P."/>
            <person name="Goolsby J.A."/>
            <person name="Tidwell J."/>
            <person name="Bellgard S.E."/>
            <person name="Bellgard M.I."/>
        </authorList>
    </citation>
    <scope>NUCLEOTIDE SEQUENCE</scope>
    <source>
        <tissue evidence="1">Shoot tissue taken approximately 20 cm above the soil surface</tissue>
    </source>
</reference>
<dbReference type="EMBL" id="GBRH01249753">
    <property type="protein sequence ID" value="JAD48142.1"/>
    <property type="molecule type" value="Transcribed_RNA"/>
</dbReference>
<evidence type="ECO:0000313" key="1">
    <source>
        <dbReference type="EMBL" id="JAD48142.1"/>
    </source>
</evidence>
<sequence>MIILGTEPQTIRDDQIGFKRGVVSSN</sequence>
<accession>A0A0A9AM63</accession>
<organism evidence="1">
    <name type="scientific">Arundo donax</name>
    <name type="common">Giant reed</name>
    <name type="synonym">Donax arundinaceus</name>
    <dbReference type="NCBI Taxonomy" id="35708"/>
    <lineage>
        <taxon>Eukaryota</taxon>
        <taxon>Viridiplantae</taxon>
        <taxon>Streptophyta</taxon>
        <taxon>Embryophyta</taxon>
        <taxon>Tracheophyta</taxon>
        <taxon>Spermatophyta</taxon>
        <taxon>Magnoliopsida</taxon>
        <taxon>Liliopsida</taxon>
        <taxon>Poales</taxon>
        <taxon>Poaceae</taxon>
        <taxon>PACMAD clade</taxon>
        <taxon>Arundinoideae</taxon>
        <taxon>Arundineae</taxon>
        <taxon>Arundo</taxon>
    </lineage>
</organism>
<dbReference type="AlphaFoldDB" id="A0A0A9AM63"/>
<protein>
    <submittedName>
        <fullName evidence="1">Uncharacterized protein</fullName>
    </submittedName>
</protein>
<name>A0A0A9AM63_ARUDO</name>
<reference evidence="1" key="1">
    <citation type="submission" date="2014-09" db="EMBL/GenBank/DDBJ databases">
        <authorList>
            <person name="Magalhaes I.L.F."/>
            <person name="Oliveira U."/>
            <person name="Santos F.R."/>
            <person name="Vidigal T.H.D.A."/>
            <person name="Brescovit A.D."/>
            <person name="Santos A.J."/>
        </authorList>
    </citation>
    <scope>NUCLEOTIDE SEQUENCE</scope>
    <source>
        <tissue evidence="1">Shoot tissue taken approximately 20 cm above the soil surface</tissue>
    </source>
</reference>
<proteinExistence type="predicted"/>